<evidence type="ECO:0000256" key="1">
    <source>
        <dbReference type="ARBA" id="ARBA00006987"/>
    </source>
</evidence>
<name>A0ABT8A2S7_9PROT</name>
<dbReference type="SUPFAM" id="SSF53850">
    <property type="entry name" value="Periplasmic binding protein-like II"/>
    <property type="match status" value="1"/>
</dbReference>
<dbReference type="InterPro" id="IPR005064">
    <property type="entry name" value="BUG"/>
</dbReference>
<dbReference type="PROSITE" id="PS51318">
    <property type="entry name" value="TAT"/>
    <property type="match status" value="1"/>
</dbReference>
<dbReference type="Proteomes" id="UP001529369">
    <property type="component" value="Unassembled WGS sequence"/>
</dbReference>
<sequence>MIERRGMLAGTAALALAAAGPGRAQGPGGWPERPVRLVIGYPAGGPTDFAARLLQPHLQALWGQPLVIENRAGANGIIGSEAVARAAPDGYTLLLGNSPNTINPAIQPQMPFDSLADLAPVVLIYVSPTVLFTGPETKLHTLADVVAAAKAQPGMAYAVSGMGSPGHFAGEVFRLAAGIDITPVAYRGAPPALADVVGGRVAITFSTLSGAIALLRDGKLRPIAVSGPDRIESLPGVPTFVEAGFDVADTNGWYGIIAPAGTPAPIQQKIADDIAGLLARPEIRQRFLDSAAIPLAEGPAAFTARYRAEIGRWTAIARAADIKAE</sequence>
<comment type="caution">
    <text evidence="2">The sequence shown here is derived from an EMBL/GenBank/DDBJ whole genome shotgun (WGS) entry which is preliminary data.</text>
</comment>
<dbReference type="InterPro" id="IPR042100">
    <property type="entry name" value="Bug_dom1"/>
</dbReference>
<comment type="similarity">
    <text evidence="1">Belongs to the UPF0065 (bug) family.</text>
</comment>
<evidence type="ECO:0000313" key="3">
    <source>
        <dbReference type="Proteomes" id="UP001529369"/>
    </source>
</evidence>
<protein>
    <submittedName>
        <fullName evidence="2">Tripartite tricarboxylate transporter substrate binding protein</fullName>
    </submittedName>
</protein>
<accession>A0ABT8A2S7</accession>
<dbReference type="EMBL" id="JAUFPN010000059">
    <property type="protein sequence ID" value="MDN3564027.1"/>
    <property type="molecule type" value="Genomic_DNA"/>
</dbReference>
<keyword evidence="3" id="KW-1185">Reference proteome</keyword>
<dbReference type="PIRSF" id="PIRSF017082">
    <property type="entry name" value="YflP"/>
    <property type="match status" value="1"/>
</dbReference>
<dbReference type="PANTHER" id="PTHR42928:SF5">
    <property type="entry name" value="BLR1237 PROTEIN"/>
    <property type="match status" value="1"/>
</dbReference>
<reference evidence="3" key="1">
    <citation type="journal article" date="2019" name="Int. J. Syst. Evol. Microbiol.">
        <title>The Global Catalogue of Microorganisms (GCM) 10K type strain sequencing project: providing services to taxonomists for standard genome sequencing and annotation.</title>
        <authorList>
            <consortium name="The Broad Institute Genomics Platform"/>
            <consortium name="The Broad Institute Genome Sequencing Center for Infectious Disease"/>
            <person name="Wu L."/>
            <person name="Ma J."/>
        </authorList>
    </citation>
    <scope>NUCLEOTIDE SEQUENCE [LARGE SCALE GENOMIC DNA]</scope>
    <source>
        <strain evidence="3">CECT 7131</strain>
    </source>
</reference>
<dbReference type="InterPro" id="IPR006311">
    <property type="entry name" value="TAT_signal"/>
</dbReference>
<organism evidence="2 3">
    <name type="scientific">Paeniroseomonas aquatica</name>
    <dbReference type="NCBI Taxonomy" id="373043"/>
    <lineage>
        <taxon>Bacteria</taxon>
        <taxon>Pseudomonadati</taxon>
        <taxon>Pseudomonadota</taxon>
        <taxon>Alphaproteobacteria</taxon>
        <taxon>Acetobacterales</taxon>
        <taxon>Acetobacteraceae</taxon>
        <taxon>Paeniroseomonas</taxon>
    </lineage>
</organism>
<dbReference type="Pfam" id="PF03401">
    <property type="entry name" value="TctC"/>
    <property type="match status" value="1"/>
</dbReference>
<dbReference type="Gene3D" id="3.40.190.150">
    <property type="entry name" value="Bordetella uptake gene, domain 1"/>
    <property type="match status" value="1"/>
</dbReference>
<dbReference type="CDD" id="cd13578">
    <property type="entry name" value="PBP2_Bug27"/>
    <property type="match status" value="1"/>
</dbReference>
<dbReference type="RefSeq" id="WP_290315817.1">
    <property type="nucleotide sequence ID" value="NZ_JAUFPN010000059.1"/>
</dbReference>
<proteinExistence type="inferred from homology"/>
<dbReference type="PANTHER" id="PTHR42928">
    <property type="entry name" value="TRICARBOXYLATE-BINDING PROTEIN"/>
    <property type="match status" value="1"/>
</dbReference>
<evidence type="ECO:0000313" key="2">
    <source>
        <dbReference type="EMBL" id="MDN3564027.1"/>
    </source>
</evidence>
<dbReference type="Gene3D" id="3.40.190.10">
    <property type="entry name" value="Periplasmic binding protein-like II"/>
    <property type="match status" value="1"/>
</dbReference>
<gene>
    <name evidence="2" type="ORF">QWZ14_06505</name>
</gene>